<gene>
    <name evidence="1" type="ORF">AOY20_04645</name>
</gene>
<sequence length="181" mass="20338">MLTAQQQVFVQALEELNFAQVQELLADGLDPNFIDPEKGPTISVWSDGLFKWWEEVCEAYESGEALTQSEKDTKLAVHLDILDALIKAKINLHLWDVEEIYGPLWDAASAACVPAVKRLLEEKVDPNTVDEDGLTILSSISDLFFDCDFDEINWSDALAEEKEALELLRSHGAKMTKELNI</sequence>
<dbReference type="OrthoDB" id="6708156at2"/>
<dbReference type="InterPro" id="IPR036770">
    <property type="entry name" value="Ankyrin_rpt-contain_sf"/>
</dbReference>
<dbReference type="SUPFAM" id="SSF48403">
    <property type="entry name" value="Ankyrin repeat"/>
    <property type="match status" value="1"/>
</dbReference>
<dbReference type="Proteomes" id="UP000064939">
    <property type="component" value="Chromosome"/>
</dbReference>
<accession>A0A0N9VZY4</accession>
<name>A0A0N9VZY4_9GAMM</name>
<dbReference type="RefSeq" id="WP_054580779.1">
    <property type="nucleotide sequence ID" value="NZ_CP012808.1"/>
</dbReference>
<evidence type="ECO:0008006" key="3">
    <source>
        <dbReference type="Google" id="ProtNLM"/>
    </source>
</evidence>
<dbReference type="AlphaFoldDB" id="A0A0N9VZY4"/>
<proteinExistence type="predicted"/>
<dbReference type="STRING" id="1324350.AOY20_04645"/>
<evidence type="ECO:0000313" key="2">
    <source>
        <dbReference type="Proteomes" id="UP000064939"/>
    </source>
</evidence>
<evidence type="ECO:0000313" key="1">
    <source>
        <dbReference type="EMBL" id="ALH94880.1"/>
    </source>
</evidence>
<organism evidence="1 2">
    <name type="scientific">Acinetobacter equi</name>
    <dbReference type="NCBI Taxonomy" id="1324350"/>
    <lineage>
        <taxon>Bacteria</taxon>
        <taxon>Pseudomonadati</taxon>
        <taxon>Pseudomonadota</taxon>
        <taxon>Gammaproteobacteria</taxon>
        <taxon>Moraxellales</taxon>
        <taxon>Moraxellaceae</taxon>
        <taxon>Acinetobacter</taxon>
    </lineage>
</organism>
<reference evidence="1 2" key="1">
    <citation type="journal article" date="2015" name="Int. J. Syst. Evol. Microbiol.">
        <title>Acinetobacter equi sp. nov. isolated from horse faeces.</title>
        <authorList>
            <person name="Poppel M.T."/>
            <person name="Skiebe E."/>
            <person name="Laue M."/>
            <person name="Bergmann H."/>
            <person name="Ebersberger I."/>
            <person name="Garn T."/>
            <person name="Fruth A."/>
            <person name="Baumgardt S."/>
            <person name="Busse H.J."/>
            <person name="Wilharm G."/>
        </authorList>
    </citation>
    <scope>NUCLEOTIDE SEQUENCE [LARGE SCALE GENOMIC DNA]</scope>
    <source>
        <strain evidence="1 2">114</strain>
    </source>
</reference>
<dbReference type="KEGG" id="aei:AOY20_04645"/>
<keyword evidence="2" id="KW-1185">Reference proteome</keyword>
<protein>
    <recommendedName>
        <fullName evidence="3">Ankyrin</fullName>
    </recommendedName>
</protein>
<dbReference type="EMBL" id="CP012808">
    <property type="protein sequence ID" value="ALH94880.1"/>
    <property type="molecule type" value="Genomic_DNA"/>
</dbReference>
<dbReference type="Gene3D" id="1.25.40.20">
    <property type="entry name" value="Ankyrin repeat-containing domain"/>
    <property type="match status" value="1"/>
</dbReference>